<proteinExistence type="predicted"/>
<evidence type="ECO:0000313" key="2">
    <source>
        <dbReference type="EMBL" id="AAZ18678.1"/>
    </source>
</evidence>
<dbReference type="Proteomes" id="UP000000546">
    <property type="component" value="Chromosome"/>
</dbReference>
<dbReference type="AlphaFoldDB" id="Q4FTI0"/>
<gene>
    <name evidence="2" type="ordered locus">Psyc_0825</name>
</gene>
<sequence length="105" mass="11780">MGKIIRLNADGSMPTDNPFANSNDIAAGHISLIDQHLFDWYTYRFSGMAWHGNALISGLSSKALIVVRFDENNGASERYRYDMGERIRSVLNVEGQVWVLEDGSE</sequence>
<dbReference type="STRING" id="259536.Psyc_0825"/>
<dbReference type="InterPro" id="IPR012938">
    <property type="entry name" value="Glc/Sorbosone_DH"/>
</dbReference>
<dbReference type="Pfam" id="PF07995">
    <property type="entry name" value="GSDH"/>
    <property type="match status" value="1"/>
</dbReference>
<accession>Q4FTI0</accession>
<dbReference type="HOGENOM" id="CLU_2234297_0_0_6"/>
<keyword evidence="3" id="KW-1185">Reference proteome</keyword>
<organism evidence="2 3">
    <name type="scientific">Psychrobacter arcticus (strain DSM 17307 / VKM B-2377 / 273-4)</name>
    <dbReference type="NCBI Taxonomy" id="259536"/>
    <lineage>
        <taxon>Bacteria</taxon>
        <taxon>Pseudomonadati</taxon>
        <taxon>Pseudomonadota</taxon>
        <taxon>Gammaproteobacteria</taxon>
        <taxon>Moraxellales</taxon>
        <taxon>Moraxellaceae</taxon>
        <taxon>Psychrobacter</taxon>
    </lineage>
</organism>
<dbReference type="KEGG" id="par:Psyc_0825"/>
<evidence type="ECO:0000313" key="3">
    <source>
        <dbReference type="Proteomes" id="UP000000546"/>
    </source>
</evidence>
<dbReference type="EMBL" id="CP000082">
    <property type="protein sequence ID" value="AAZ18678.1"/>
    <property type="molecule type" value="Genomic_DNA"/>
</dbReference>
<protein>
    <recommendedName>
        <fullName evidence="1">Glucose/Sorbosone dehydrogenase domain-containing protein</fullName>
    </recommendedName>
</protein>
<feature type="domain" description="Glucose/Sorbosone dehydrogenase" evidence="1">
    <location>
        <begin position="49"/>
        <end position="104"/>
    </location>
</feature>
<reference evidence="2 3" key="1">
    <citation type="journal article" date="2010" name="Appl. Environ. Microbiol.">
        <title>The genome sequence of Psychrobacter arcticus 273-4, a psychroactive Siberian permafrost bacterium, reveals mechanisms for adaptation to low-temperature growth.</title>
        <authorList>
            <person name="Ayala-del-Rio H.L."/>
            <person name="Chain P.S."/>
            <person name="Grzymski J.J."/>
            <person name="Ponder M.A."/>
            <person name="Ivanova N."/>
            <person name="Bergholz P.W."/>
            <person name="Di Bartolo G."/>
            <person name="Hauser L."/>
            <person name="Land M."/>
            <person name="Bakermans C."/>
            <person name="Rodrigues D."/>
            <person name="Klappenbach J."/>
            <person name="Zarka D."/>
            <person name="Larimer F."/>
            <person name="Richardson P."/>
            <person name="Murray A."/>
            <person name="Thomashow M."/>
            <person name="Tiedje J.M."/>
        </authorList>
    </citation>
    <scope>NUCLEOTIDE SEQUENCE [LARGE SCALE GENOMIC DNA]</scope>
    <source>
        <strain evidence="3">DSM 17307 / VKM B-2377 / 273-4</strain>
    </source>
</reference>
<name>Q4FTI0_PSYA2</name>
<evidence type="ECO:0000259" key="1">
    <source>
        <dbReference type="Pfam" id="PF07995"/>
    </source>
</evidence>
<dbReference type="eggNOG" id="COG2133">
    <property type="taxonomic scope" value="Bacteria"/>
</dbReference>